<feature type="non-terminal residue" evidence="1">
    <location>
        <position position="31"/>
    </location>
</feature>
<proteinExistence type="predicted"/>
<reference evidence="1 2" key="1">
    <citation type="journal article" date="2010" name="Science">
        <title>Genomic comparison of the ants Camponotus floridanus and Harpegnathos saltator.</title>
        <authorList>
            <person name="Bonasio R."/>
            <person name="Zhang G."/>
            <person name="Ye C."/>
            <person name="Mutti N.S."/>
            <person name="Fang X."/>
            <person name="Qin N."/>
            <person name="Donahue G."/>
            <person name="Yang P."/>
            <person name="Li Q."/>
            <person name="Li C."/>
            <person name="Zhang P."/>
            <person name="Huang Z."/>
            <person name="Berger S.L."/>
            <person name="Reinberg D."/>
            <person name="Wang J."/>
            <person name="Liebig J."/>
        </authorList>
    </citation>
    <scope>NUCLEOTIDE SEQUENCE [LARGE SCALE GENOMIC DNA]</scope>
    <source>
        <strain evidence="2">C129</strain>
    </source>
</reference>
<name>E2AEQ4_CAMFO</name>
<evidence type="ECO:0008006" key="3">
    <source>
        <dbReference type="Google" id="ProtNLM"/>
    </source>
</evidence>
<evidence type="ECO:0000313" key="2">
    <source>
        <dbReference type="Proteomes" id="UP000000311"/>
    </source>
</evidence>
<keyword evidence="2" id="KW-1185">Reference proteome</keyword>
<sequence length="31" mass="3617">ILLHDNARPHVARILKETLLELEYEVLSHPP</sequence>
<gene>
    <name evidence="1" type="ORF">EAG_06191</name>
</gene>
<evidence type="ECO:0000313" key="1">
    <source>
        <dbReference type="EMBL" id="EFN68084.1"/>
    </source>
</evidence>
<dbReference type="InterPro" id="IPR036397">
    <property type="entry name" value="RNaseH_sf"/>
</dbReference>
<dbReference type="Gene3D" id="3.30.420.10">
    <property type="entry name" value="Ribonuclease H-like superfamily/Ribonuclease H"/>
    <property type="match status" value="1"/>
</dbReference>
<dbReference type="EMBL" id="GL438884">
    <property type="protein sequence ID" value="EFN68084.1"/>
    <property type="molecule type" value="Genomic_DNA"/>
</dbReference>
<dbReference type="AlphaFoldDB" id="E2AEQ4"/>
<protein>
    <recommendedName>
        <fullName evidence="3">Histone-lysine N-methyltransferase SETMAR</fullName>
    </recommendedName>
</protein>
<accession>E2AEQ4</accession>
<dbReference type="InParanoid" id="E2AEQ4"/>
<feature type="non-terminal residue" evidence="1">
    <location>
        <position position="1"/>
    </location>
</feature>
<organism evidence="2">
    <name type="scientific">Camponotus floridanus</name>
    <name type="common">Florida carpenter ant</name>
    <dbReference type="NCBI Taxonomy" id="104421"/>
    <lineage>
        <taxon>Eukaryota</taxon>
        <taxon>Metazoa</taxon>
        <taxon>Ecdysozoa</taxon>
        <taxon>Arthropoda</taxon>
        <taxon>Hexapoda</taxon>
        <taxon>Insecta</taxon>
        <taxon>Pterygota</taxon>
        <taxon>Neoptera</taxon>
        <taxon>Endopterygota</taxon>
        <taxon>Hymenoptera</taxon>
        <taxon>Apocrita</taxon>
        <taxon>Aculeata</taxon>
        <taxon>Formicoidea</taxon>
        <taxon>Formicidae</taxon>
        <taxon>Formicinae</taxon>
        <taxon>Camponotus</taxon>
    </lineage>
</organism>
<dbReference type="GO" id="GO:0003676">
    <property type="term" value="F:nucleic acid binding"/>
    <property type="evidence" value="ECO:0007669"/>
    <property type="project" value="InterPro"/>
</dbReference>
<dbReference type="Proteomes" id="UP000000311">
    <property type="component" value="Unassembled WGS sequence"/>
</dbReference>